<evidence type="ECO:0000313" key="2">
    <source>
        <dbReference type="EMBL" id="SCG69100.1"/>
    </source>
</evidence>
<organism evidence="2 3">
    <name type="scientific">Micromonospora halophytica</name>
    <dbReference type="NCBI Taxonomy" id="47864"/>
    <lineage>
        <taxon>Bacteria</taxon>
        <taxon>Bacillati</taxon>
        <taxon>Actinomycetota</taxon>
        <taxon>Actinomycetes</taxon>
        <taxon>Micromonosporales</taxon>
        <taxon>Micromonosporaceae</taxon>
        <taxon>Micromonospora</taxon>
    </lineage>
</organism>
<feature type="region of interest" description="Disordered" evidence="1">
    <location>
        <begin position="1"/>
        <end position="77"/>
    </location>
</feature>
<dbReference type="Proteomes" id="UP000199408">
    <property type="component" value="Unassembled WGS sequence"/>
</dbReference>
<proteinExistence type="predicted"/>
<dbReference type="EMBL" id="FMDN01000029">
    <property type="protein sequence ID" value="SCG69100.1"/>
    <property type="molecule type" value="Genomic_DNA"/>
</dbReference>
<accession>A0A1C5JEV9</accession>
<keyword evidence="3" id="KW-1185">Reference proteome</keyword>
<sequence length="77" mass="7612">MTDPRYVPLGLAGAGDLPEDHDDADGRPLVGADDARADAARAGARTDLAGATRDGDGVPVGAADAEADRARAAGEQG</sequence>
<evidence type="ECO:0000313" key="3">
    <source>
        <dbReference type="Proteomes" id="UP000199408"/>
    </source>
</evidence>
<dbReference type="OrthoDB" id="3404507at2"/>
<dbReference type="AlphaFoldDB" id="A0A1C5JEV9"/>
<feature type="compositionally biased region" description="Low complexity" evidence="1">
    <location>
        <begin position="40"/>
        <end position="52"/>
    </location>
</feature>
<gene>
    <name evidence="2" type="ORF">GA0070560_12949</name>
</gene>
<protein>
    <submittedName>
        <fullName evidence="2">Uncharacterized protein</fullName>
    </submittedName>
</protein>
<evidence type="ECO:0000256" key="1">
    <source>
        <dbReference type="SAM" id="MobiDB-lite"/>
    </source>
</evidence>
<name>A0A1C5JEV9_9ACTN</name>
<feature type="compositionally biased region" description="Basic and acidic residues" evidence="1">
    <location>
        <begin position="66"/>
        <end position="77"/>
    </location>
</feature>
<dbReference type="RefSeq" id="WP_091302376.1">
    <property type="nucleotide sequence ID" value="NZ_FMDN01000029.1"/>
</dbReference>
<reference evidence="3" key="1">
    <citation type="submission" date="2016-06" db="EMBL/GenBank/DDBJ databases">
        <authorList>
            <person name="Varghese N."/>
        </authorList>
    </citation>
    <scope>NUCLEOTIDE SEQUENCE [LARGE SCALE GENOMIC DNA]</scope>
    <source>
        <strain evidence="3">DSM 43171</strain>
    </source>
</reference>